<proteinExistence type="predicted"/>
<reference evidence="2 3" key="1">
    <citation type="submission" date="2019-01" db="EMBL/GenBank/DDBJ databases">
        <authorList>
            <person name="Sayadi A."/>
        </authorList>
    </citation>
    <scope>NUCLEOTIDE SEQUENCE [LARGE SCALE GENOMIC DNA]</scope>
</reference>
<protein>
    <submittedName>
        <fullName evidence="2">Uncharacterized protein</fullName>
    </submittedName>
</protein>
<keyword evidence="1" id="KW-0472">Membrane</keyword>
<feature type="non-terminal residue" evidence="2">
    <location>
        <position position="1"/>
    </location>
</feature>
<evidence type="ECO:0000256" key="1">
    <source>
        <dbReference type="SAM" id="Phobius"/>
    </source>
</evidence>
<keyword evidence="3" id="KW-1185">Reference proteome</keyword>
<dbReference type="AlphaFoldDB" id="A0A653CD87"/>
<dbReference type="Proteomes" id="UP000410492">
    <property type="component" value="Unassembled WGS sequence"/>
</dbReference>
<sequence>ELNSSPISSQALPFSRHVVAPFVLHSTTCLYFSTNEMNRYSSSFEMLLALFGFSMLTHGYMHGYYLKKAPEATTTSSSPNINPT</sequence>
<evidence type="ECO:0000313" key="3">
    <source>
        <dbReference type="Proteomes" id="UP000410492"/>
    </source>
</evidence>
<dbReference type="EMBL" id="CAACVG010007359">
    <property type="protein sequence ID" value="VEN45020.1"/>
    <property type="molecule type" value="Genomic_DNA"/>
</dbReference>
<accession>A0A653CD87</accession>
<name>A0A653CD87_CALMS</name>
<keyword evidence="1" id="KW-1133">Transmembrane helix</keyword>
<evidence type="ECO:0000313" key="2">
    <source>
        <dbReference type="EMBL" id="VEN45020.1"/>
    </source>
</evidence>
<keyword evidence="1" id="KW-0812">Transmembrane</keyword>
<feature type="transmembrane region" description="Helical" evidence="1">
    <location>
        <begin position="44"/>
        <end position="61"/>
    </location>
</feature>
<dbReference type="OrthoDB" id="10533963at2759"/>
<organism evidence="2 3">
    <name type="scientific">Callosobruchus maculatus</name>
    <name type="common">Southern cowpea weevil</name>
    <name type="synonym">Pulse bruchid</name>
    <dbReference type="NCBI Taxonomy" id="64391"/>
    <lineage>
        <taxon>Eukaryota</taxon>
        <taxon>Metazoa</taxon>
        <taxon>Ecdysozoa</taxon>
        <taxon>Arthropoda</taxon>
        <taxon>Hexapoda</taxon>
        <taxon>Insecta</taxon>
        <taxon>Pterygota</taxon>
        <taxon>Neoptera</taxon>
        <taxon>Endopterygota</taxon>
        <taxon>Coleoptera</taxon>
        <taxon>Polyphaga</taxon>
        <taxon>Cucujiformia</taxon>
        <taxon>Chrysomeloidea</taxon>
        <taxon>Chrysomelidae</taxon>
        <taxon>Bruchinae</taxon>
        <taxon>Bruchini</taxon>
        <taxon>Callosobruchus</taxon>
    </lineage>
</organism>
<gene>
    <name evidence="2" type="ORF">CALMAC_LOCUS7620</name>
</gene>